<evidence type="ECO:0000259" key="6">
    <source>
        <dbReference type="Pfam" id="PF00933"/>
    </source>
</evidence>
<feature type="domain" description="Glycoside hydrolase family 3 N-terminal" evidence="6">
    <location>
        <begin position="30"/>
        <end position="303"/>
    </location>
</feature>
<dbReference type="EC" id="3.2.1.52" evidence="3"/>
<evidence type="ECO:0000256" key="5">
    <source>
        <dbReference type="ARBA" id="ARBA00023295"/>
    </source>
</evidence>
<dbReference type="Gene3D" id="3.20.20.300">
    <property type="entry name" value="Glycoside hydrolase, family 3, N-terminal domain"/>
    <property type="match status" value="1"/>
</dbReference>
<comment type="catalytic activity">
    <reaction evidence="1">
        <text>Hydrolysis of terminal non-reducing N-acetyl-D-hexosamine residues in N-acetyl-beta-D-hexosaminides.</text>
        <dbReference type="EC" id="3.2.1.52"/>
    </reaction>
</comment>
<evidence type="ECO:0000256" key="3">
    <source>
        <dbReference type="ARBA" id="ARBA00012663"/>
    </source>
</evidence>
<dbReference type="InterPro" id="IPR019800">
    <property type="entry name" value="Glyco_hydro_3_AS"/>
</dbReference>
<comment type="similarity">
    <text evidence="2">Belongs to the glycosyl hydrolase 3 family.</text>
</comment>
<evidence type="ECO:0000313" key="7">
    <source>
        <dbReference type="EMBL" id="PUB19212.1"/>
    </source>
</evidence>
<dbReference type="GO" id="GO:0009254">
    <property type="term" value="P:peptidoglycan turnover"/>
    <property type="evidence" value="ECO:0007669"/>
    <property type="project" value="TreeGrafter"/>
</dbReference>
<dbReference type="PANTHER" id="PTHR30480:SF13">
    <property type="entry name" value="BETA-HEXOSAMINIDASE"/>
    <property type="match status" value="1"/>
</dbReference>
<keyword evidence="5" id="KW-0326">Glycosidase</keyword>
<evidence type="ECO:0000313" key="8">
    <source>
        <dbReference type="Proteomes" id="UP000244523"/>
    </source>
</evidence>
<gene>
    <name evidence="7" type="ORF">C8N45_101805</name>
</gene>
<proteinExistence type="inferred from homology"/>
<dbReference type="InterPro" id="IPR050226">
    <property type="entry name" value="NagZ_Beta-hexosaminidase"/>
</dbReference>
<dbReference type="PANTHER" id="PTHR30480">
    <property type="entry name" value="BETA-HEXOSAMINIDASE-RELATED"/>
    <property type="match status" value="1"/>
</dbReference>
<dbReference type="Pfam" id="PF00933">
    <property type="entry name" value="Glyco_hydro_3"/>
    <property type="match status" value="1"/>
</dbReference>
<dbReference type="InterPro" id="IPR036962">
    <property type="entry name" value="Glyco_hydro_3_N_sf"/>
</dbReference>
<keyword evidence="8" id="KW-1185">Reference proteome</keyword>
<dbReference type="InterPro" id="IPR017853">
    <property type="entry name" value="GH"/>
</dbReference>
<sequence length="329" mass="35695">MTPNATILGPQGPAITDWEKGFFAQTQPFGFIVFARNIENPDQLRRLTGDLRDAVGRNAPILIDQEGGRVQRMRAPYWREYLPALDQMARANDPMRAQWIRNRLIAAELHYVGIDANCAPLADIAEDATHPFLQNRLYGRDVQTVIQAARICADAHLAGGVLPVLKHIPGHGRAAIDSHLQLPQVDAPRAELDAWDFAPFAALSDIAMGMSAHIVFSDIDPTGPATTSVKMMQVIRKDIGFDGLLMTDDLSMEALSGTVGTRATDAIKAGCDIILHCNGDAGEMEAVADAAGDLTDAAITRANRALAQRKTPEHIDIPALEAELEALLR</sequence>
<dbReference type="PROSITE" id="PS00775">
    <property type="entry name" value="GLYCOSYL_HYDROL_F3"/>
    <property type="match status" value="1"/>
</dbReference>
<evidence type="ECO:0000256" key="1">
    <source>
        <dbReference type="ARBA" id="ARBA00001231"/>
    </source>
</evidence>
<comment type="caution">
    <text evidence="7">The sequence shown here is derived from an EMBL/GenBank/DDBJ whole genome shotgun (WGS) entry which is preliminary data.</text>
</comment>
<evidence type="ECO:0000256" key="4">
    <source>
        <dbReference type="ARBA" id="ARBA00022801"/>
    </source>
</evidence>
<dbReference type="InterPro" id="IPR001764">
    <property type="entry name" value="Glyco_hydro_3_N"/>
</dbReference>
<dbReference type="Proteomes" id="UP000244523">
    <property type="component" value="Unassembled WGS sequence"/>
</dbReference>
<name>A0A2T6KRM9_9RHOB</name>
<dbReference type="SUPFAM" id="SSF51445">
    <property type="entry name" value="(Trans)glycosidases"/>
    <property type="match status" value="1"/>
</dbReference>
<accession>A0A2T6KRM9</accession>
<dbReference type="EMBL" id="QBUD01000001">
    <property type="protein sequence ID" value="PUB19212.1"/>
    <property type="molecule type" value="Genomic_DNA"/>
</dbReference>
<dbReference type="GO" id="GO:0004563">
    <property type="term" value="F:beta-N-acetylhexosaminidase activity"/>
    <property type="evidence" value="ECO:0007669"/>
    <property type="project" value="UniProtKB-EC"/>
</dbReference>
<reference evidence="7 8" key="1">
    <citation type="submission" date="2018-04" db="EMBL/GenBank/DDBJ databases">
        <title>Genomic Encyclopedia of Archaeal and Bacterial Type Strains, Phase II (KMG-II): from individual species to whole genera.</title>
        <authorList>
            <person name="Goeker M."/>
        </authorList>
    </citation>
    <scope>NUCLEOTIDE SEQUENCE [LARGE SCALE GENOMIC DNA]</scope>
    <source>
        <strain evidence="7 8">DSM 29955</strain>
    </source>
</reference>
<evidence type="ECO:0000256" key="2">
    <source>
        <dbReference type="ARBA" id="ARBA00005336"/>
    </source>
</evidence>
<organism evidence="7 8">
    <name type="scientific">Yoonia sediminilitoris</name>
    <dbReference type="NCBI Taxonomy" id="1286148"/>
    <lineage>
        <taxon>Bacteria</taxon>
        <taxon>Pseudomonadati</taxon>
        <taxon>Pseudomonadota</taxon>
        <taxon>Alphaproteobacteria</taxon>
        <taxon>Rhodobacterales</taxon>
        <taxon>Paracoccaceae</taxon>
        <taxon>Yoonia</taxon>
    </lineage>
</organism>
<keyword evidence="4" id="KW-0378">Hydrolase</keyword>
<dbReference type="GO" id="GO:0005975">
    <property type="term" value="P:carbohydrate metabolic process"/>
    <property type="evidence" value="ECO:0007669"/>
    <property type="project" value="InterPro"/>
</dbReference>
<protein>
    <recommendedName>
        <fullName evidence="3">beta-N-acetylhexosaminidase</fullName>
        <ecNumber evidence="3">3.2.1.52</ecNumber>
    </recommendedName>
</protein>
<dbReference type="RefSeq" id="WP_245882535.1">
    <property type="nucleotide sequence ID" value="NZ_QBUD01000001.1"/>
</dbReference>
<dbReference type="AlphaFoldDB" id="A0A2T6KRM9"/>